<accession>A0A0A8XYI9</accession>
<reference evidence="1" key="2">
    <citation type="journal article" date="2015" name="Data Brief">
        <title>Shoot transcriptome of the giant reed, Arundo donax.</title>
        <authorList>
            <person name="Barrero R.A."/>
            <person name="Guerrero F.D."/>
            <person name="Moolhuijzen P."/>
            <person name="Goolsby J.A."/>
            <person name="Tidwell J."/>
            <person name="Bellgard S.E."/>
            <person name="Bellgard M.I."/>
        </authorList>
    </citation>
    <scope>NUCLEOTIDE SEQUENCE</scope>
    <source>
        <tissue evidence="1">Shoot tissue taken approximately 20 cm above the soil surface</tissue>
    </source>
</reference>
<dbReference type="AlphaFoldDB" id="A0A0A8XYI9"/>
<reference evidence="1" key="1">
    <citation type="submission" date="2014-09" db="EMBL/GenBank/DDBJ databases">
        <authorList>
            <person name="Magalhaes I.L.F."/>
            <person name="Oliveira U."/>
            <person name="Santos F.R."/>
            <person name="Vidigal T.H.D.A."/>
            <person name="Brescovit A.D."/>
            <person name="Santos A.J."/>
        </authorList>
    </citation>
    <scope>NUCLEOTIDE SEQUENCE</scope>
    <source>
        <tissue evidence="1">Shoot tissue taken approximately 20 cm above the soil surface</tissue>
    </source>
</reference>
<dbReference type="EMBL" id="GBRH01281128">
    <property type="protein sequence ID" value="JAD16767.1"/>
    <property type="molecule type" value="Transcribed_RNA"/>
</dbReference>
<name>A0A0A8XYI9_ARUDO</name>
<proteinExistence type="predicted"/>
<protein>
    <submittedName>
        <fullName evidence="1">Uncharacterized protein</fullName>
    </submittedName>
</protein>
<evidence type="ECO:0000313" key="1">
    <source>
        <dbReference type="EMBL" id="JAD16767.1"/>
    </source>
</evidence>
<organism evidence="1">
    <name type="scientific">Arundo donax</name>
    <name type="common">Giant reed</name>
    <name type="synonym">Donax arundinaceus</name>
    <dbReference type="NCBI Taxonomy" id="35708"/>
    <lineage>
        <taxon>Eukaryota</taxon>
        <taxon>Viridiplantae</taxon>
        <taxon>Streptophyta</taxon>
        <taxon>Embryophyta</taxon>
        <taxon>Tracheophyta</taxon>
        <taxon>Spermatophyta</taxon>
        <taxon>Magnoliopsida</taxon>
        <taxon>Liliopsida</taxon>
        <taxon>Poales</taxon>
        <taxon>Poaceae</taxon>
        <taxon>PACMAD clade</taxon>
        <taxon>Arundinoideae</taxon>
        <taxon>Arundineae</taxon>
        <taxon>Arundo</taxon>
    </lineage>
</organism>
<sequence>MVIFMFFGLLNSRTLSFHIFALETLTLCYGNEETLFIYFKGRKSSDIRILELLKLPLPSPQQVLNVHKVPTINIPRILTELSRDNRLDPAALFWGLLPCSPKECPVQRQGLPLNTR</sequence>